<protein>
    <submittedName>
        <fullName evidence="7">Serine/threonine protein kinase HT1, putative</fullName>
        <ecNumber evidence="7">2.7.11.25</ecNumber>
    </submittedName>
</protein>
<dbReference type="Pfam" id="PF07714">
    <property type="entry name" value="PK_Tyr_Ser-Thr"/>
    <property type="match status" value="1"/>
</dbReference>
<evidence type="ECO:0000256" key="1">
    <source>
        <dbReference type="ARBA" id="ARBA00022527"/>
    </source>
</evidence>
<evidence type="ECO:0000256" key="5">
    <source>
        <dbReference type="RuleBase" id="RU000304"/>
    </source>
</evidence>
<evidence type="ECO:0000313" key="7">
    <source>
        <dbReference type="EMBL" id="ELP92332.1"/>
    </source>
</evidence>
<dbReference type="SMART" id="SM00220">
    <property type="entry name" value="S_TKc"/>
    <property type="match status" value="1"/>
</dbReference>
<gene>
    <name evidence="7" type="ORF">EIN_122830</name>
</gene>
<dbReference type="Gene3D" id="3.30.200.20">
    <property type="entry name" value="Phosphorylase Kinase, domain 1"/>
    <property type="match status" value="1"/>
</dbReference>
<dbReference type="PANTHER" id="PTHR45756">
    <property type="entry name" value="PALMITOYLTRANSFERASE"/>
    <property type="match status" value="1"/>
</dbReference>
<dbReference type="Gene3D" id="1.10.510.10">
    <property type="entry name" value="Transferase(Phosphotransferase) domain 1"/>
    <property type="match status" value="1"/>
</dbReference>
<dbReference type="InterPro" id="IPR053215">
    <property type="entry name" value="TKL_Ser/Thr_kinase"/>
</dbReference>
<evidence type="ECO:0000256" key="2">
    <source>
        <dbReference type="ARBA" id="ARBA00022741"/>
    </source>
</evidence>
<dbReference type="InterPro" id="IPR001245">
    <property type="entry name" value="Ser-Thr/Tyr_kinase_cat_dom"/>
</dbReference>
<dbReference type="KEGG" id="eiv:EIN_122830"/>
<keyword evidence="3 4" id="KW-0067">ATP-binding</keyword>
<dbReference type="InterPro" id="IPR000719">
    <property type="entry name" value="Prot_kinase_dom"/>
</dbReference>
<dbReference type="InterPro" id="IPR011009">
    <property type="entry name" value="Kinase-like_dom_sf"/>
</dbReference>
<dbReference type="Proteomes" id="UP000014680">
    <property type="component" value="Unassembled WGS sequence"/>
</dbReference>
<dbReference type="GO" id="GO:0004709">
    <property type="term" value="F:MAP kinase kinase kinase activity"/>
    <property type="evidence" value="ECO:0007669"/>
    <property type="project" value="UniProtKB-EC"/>
</dbReference>
<sequence length="350" mass="40298">MKVQITTKENCEKYSIRTEPKLVNLKSGFASEFEIFITPHCTLNLNDNIVIITLKLNSGEVCTNNFKFMCATENSTKLDYDELIEEKKLGEGSFGVVFKGTFRGNSVAIKKMKNSNDDKDKCDEFEKEVSMLDKFRNEYIIHFYGAVFITNHICMVSEFAEYGSLQDLMKHKKSDEVDMKLRVKMLLDAAKGISYLHENGILHRDIKPDNILVFSLDLNQKVNAKLTDFGSARNVNLLMTNMTFTKGIGTPVYMAPEVLKQKKYTKSADVFSLSITMYETISWEKAYPQDEFKFPWKIAEFISSGKRLKKIDCIPLYLFDIISSCWQQDTTSRTKIEVVVEMLQKYLDDN</sequence>
<keyword evidence="8" id="KW-1185">Reference proteome</keyword>
<dbReference type="InterPro" id="IPR017441">
    <property type="entry name" value="Protein_kinase_ATP_BS"/>
</dbReference>
<dbReference type="GO" id="GO:0005524">
    <property type="term" value="F:ATP binding"/>
    <property type="evidence" value="ECO:0007669"/>
    <property type="project" value="UniProtKB-UniRule"/>
</dbReference>
<evidence type="ECO:0000256" key="4">
    <source>
        <dbReference type="PROSITE-ProRule" id="PRU10141"/>
    </source>
</evidence>
<dbReference type="CDD" id="cd13999">
    <property type="entry name" value="STKc_MAP3K-like"/>
    <property type="match status" value="1"/>
</dbReference>
<comment type="similarity">
    <text evidence="5">Belongs to the protein kinase superfamily.</text>
</comment>
<evidence type="ECO:0000259" key="6">
    <source>
        <dbReference type="PROSITE" id="PS50011"/>
    </source>
</evidence>
<dbReference type="PROSITE" id="PS00107">
    <property type="entry name" value="PROTEIN_KINASE_ATP"/>
    <property type="match status" value="1"/>
</dbReference>
<dbReference type="VEuPathDB" id="AmoebaDB:EIN_122830"/>
<dbReference type="SUPFAM" id="SSF56112">
    <property type="entry name" value="Protein kinase-like (PK-like)"/>
    <property type="match status" value="1"/>
</dbReference>
<dbReference type="OMA" id="MCATENS"/>
<reference evidence="7 8" key="1">
    <citation type="submission" date="2012-10" db="EMBL/GenBank/DDBJ databases">
        <authorList>
            <person name="Zafar N."/>
            <person name="Inman J."/>
            <person name="Hall N."/>
            <person name="Lorenzi H."/>
            <person name="Caler E."/>
        </authorList>
    </citation>
    <scope>NUCLEOTIDE SEQUENCE [LARGE SCALE GENOMIC DNA]</scope>
    <source>
        <strain evidence="7 8">IP1</strain>
    </source>
</reference>
<dbReference type="PROSITE" id="PS50011">
    <property type="entry name" value="PROTEIN_KINASE_DOM"/>
    <property type="match status" value="1"/>
</dbReference>
<keyword evidence="7" id="KW-0418">Kinase</keyword>
<evidence type="ECO:0000256" key="3">
    <source>
        <dbReference type="ARBA" id="ARBA00022840"/>
    </source>
</evidence>
<proteinExistence type="inferred from homology"/>
<feature type="binding site" evidence="4">
    <location>
        <position position="111"/>
    </location>
    <ligand>
        <name>ATP</name>
        <dbReference type="ChEBI" id="CHEBI:30616"/>
    </ligand>
</feature>
<dbReference type="PRINTS" id="PR00109">
    <property type="entry name" value="TYRKINASE"/>
</dbReference>
<dbReference type="EC" id="2.7.11.25" evidence="7"/>
<keyword evidence="1 5" id="KW-0723">Serine/threonine-protein kinase</keyword>
<dbReference type="PANTHER" id="PTHR45756:SF1">
    <property type="entry name" value="PROTEIN KINASE DOMAIN CONTAINING PROTEIN"/>
    <property type="match status" value="1"/>
</dbReference>
<dbReference type="InterPro" id="IPR008271">
    <property type="entry name" value="Ser/Thr_kinase_AS"/>
</dbReference>
<accession>A0A0A1UAZ6</accession>
<name>A0A0A1UAZ6_ENTIV</name>
<feature type="domain" description="Protein kinase" evidence="6">
    <location>
        <begin position="83"/>
        <end position="347"/>
    </location>
</feature>
<organism evidence="7 8">
    <name type="scientific">Entamoeba invadens IP1</name>
    <dbReference type="NCBI Taxonomy" id="370355"/>
    <lineage>
        <taxon>Eukaryota</taxon>
        <taxon>Amoebozoa</taxon>
        <taxon>Evosea</taxon>
        <taxon>Archamoebae</taxon>
        <taxon>Mastigamoebida</taxon>
        <taxon>Entamoebidae</taxon>
        <taxon>Entamoeba</taxon>
    </lineage>
</organism>
<dbReference type="AlphaFoldDB" id="A0A0A1UAZ6"/>
<keyword evidence="2 4" id="KW-0547">Nucleotide-binding</keyword>
<dbReference type="PROSITE" id="PS00108">
    <property type="entry name" value="PROTEIN_KINASE_ST"/>
    <property type="match status" value="1"/>
</dbReference>
<dbReference type="EMBL" id="KB206380">
    <property type="protein sequence ID" value="ELP92332.1"/>
    <property type="molecule type" value="Genomic_DNA"/>
</dbReference>
<keyword evidence="7" id="KW-0808">Transferase</keyword>
<dbReference type="OrthoDB" id="10261027at2759"/>
<evidence type="ECO:0000313" key="8">
    <source>
        <dbReference type="Proteomes" id="UP000014680"/>
    </source>
</evidence>
<dbReference type="GeneID" id="14891322"/>
<dbReference type="RefSeq" id="XP_004259103.1">
    <property type="nucleotide sequence ID" value="XM_004259055.1"/>
</dbReference>